<dbReference type="InterPro" id="IPR019301">
    <property type="entry name" value="Flagellar_prot_FlgJ_N"/>
</dbReference>
<dbReference type="OrthoDB" id="9796740at2"/>
<keyword evidence="3" id="KW-1185">Reference proteome</keyword>
<dbReference type="RefSeq" id="WP_137697765.1">
    <property type="nucleotide sequence ID" value="NZ_CP061336.1"/>
</dbReference>
<accession>A0A4U7JF86</accession>
<evidence type="ECO:0000259" key="1">
    <source>
        <dbReference type="Pfam" id="PF10135"/>
    </source>
</evidence>
<dbReference type="Proteomes" id="UP000306409">
    <property type="component" value="Chromosome"/>
</dbReference>
<organism evidence="2 3">
    <name type="scientific">Ruminiclostridium herbifermentans</name>
    <dbReference type="NCBI Taxonomy" id="2488810"/>
    <lineage>
        <taxon>Bacteria</taxon>
        <taxon>Bacillati</taxon>
        <taxon>Bacillota</taxon>
        <taxon>Clostridia</taxon>
        <taxon>Eubacteriales</taxon>
        <taxon>Oscillospiraceae</taxon>
        <taxon>Ruminiclostridium</taxon>
    </lineage>
</organism>
<protein>
    <submittedName>
        <fullName evidence="2">Rod-binding protein</fullName>
    </submittedName>
</protein>
<sequence length="130" mass="14522">MEIGSINSLNNLDSVQNTSSKVADDDFEKRLKAAAESGDDAELKKVCKEFEGIFISMMFKQMRATVPKSDYFSSDTATELYNSMFDDELCKVASQRGIGLGDMMYKQMSKQYGKQEVLNQTSGGIIDEKK</sequence>
<gene>
    <name evidence="2" type="ORF">EHE19_002510</name>
</gene>
<reference evidence="2 3" key="1">
    <citation type="submission" date="2020-09" db="EMBL/GenBank/DDBJ databases">
        <title>Characterization and genome sequencing of Ruminiclostridium sp. nov. MA18.</title>
        <authorList>
            <person name="Rettenmaier R."/>
            <person name="Kowollik M.-L."/>
            <person name="Liebl W."/>
            <person name="Zverlov V."/>
        </authorList>
    </citation>
    <scope>NUCLEOTIDE SEQUENCE [LARGE SCALE GENOMIC DNA]</scope>
    <source>
        <strain evidence="2 3">MA18</strain>
    </source>
</reference>
<feature type="domain" description="Flagellar protein FlgJ N-terminal" evidence="1">
    <location>
        <begin position="60"/>
        <end position="107"/>
    </location>
</feature>
<dbReference type="EMBL" id="CP061336">
    <property type="protein sequence ID" value="QNU67424.1"/>
    <property type="molecule type" value="Genomic_DNA"/>
</dbReference>
<dbReference type="Pfam" id="PF10135">
    <property type="entry name" value="Rod-binding"/>
    <property type="match status" value="1"/>
</dbReference>
<evidence type="ECO:0000313" key="2">
    <source>
        <dbReference type="EMBL" id="QNU67424.1"/>
    </source>
</evidence>
<name>A0A4U7JF86_9FIRM</name>
<evidence type="ECO:0000313" key="3">
    <source>
        <dbReference type="Proteomes" id="UP000306409"/>
    </source>
</evidence>
<proteinExistence type="predicted"/>
<dbReference type="KEGG" id="rher:EHE19_002510"/>
<dbReference type="PRINTS" id="PR01002">
    <property type="entry name" value="FLGFLGJ"/>
</dbReference>
<dbReference type="AlphaFoldDB" id="A0A4U7JF86"/>